<dbReference type="GeneID" id="60421846"/>
<dbReference type="Gene3D" id="1.20.1250.20">
    <property type="entry name" value="MFS general substrate transporter like domains"/>
    <property type="match status" value="1"/>
</dbReference>
<dbReference type="AlphaFoldDB" id="A0A654LYJ2"/>
<keyword evidence="4 5" id="KW-0472">Membrane</keyword>
<dbReference type="GO" id="GO:0022857">
    <property type="term" value="F:transmembrane transporter activity"/>
    <property type="evidence" value="ECO:0007669"/>
    <property type="project" value="InterPro"/>
</dbReference>
<dbReference type="OrthoDB" id="117970at2157"/>
<comment type="subcellular location">
    <subcellularLocation>
        <location evidence="1">Membrane</location>
        <topology evidence="1">Multi-pass membrane protein</topology>
    </subcellularLocation>
</comment>
<protein>
    <submittedName>
        <fullName evidence="7">Multidrug resistance protein 3</fullName>
    </submittedName>
</protein>
<evidence type="ECO:0000256" key="2">
    <source>
        <dbReference type="ARBA" id="ARBA00022692"/>
    </source>
</evidence>
<evidence type="ECO:0000313" key="8">
    <source>
        <dbReference type="Proteomes" id="UP000058925"/>
    </source>
</evidence>
<proteinExistence type="predicted"/>
<dbReference type="PANTHER" id="PTHR23501">
    <property type="entry name" value="MAJOR FACILITATOR SUPERFAMILY"/>
    <property type="match status" value="1"/>
</dbReference>
<dbReference type="EMBL" id="CP012850">
    <property type="protein sequence ID" value="ALI36057.1"/>
    <property type="molecule type" value="Genomic_DNA"/>
</dbReference>
<evidence type="ECO:0000256" key="5">
    <source>
        <dbReference type="SAM" id="Phobius"/>
    </source>
</evidence>
<dbReference type="GO" id="GO:0005886">
    <property type="term" value="C:plasma membrane"/>
    <property type="evidence" value="ECO:0007669"/>
    <property type="project" value="TreeGrafter"/>
</dbReference>
<evidence type="ECO:0000256" key="3">
    <source>
        <dbReference type="ARBA" id="ARBA00022989"/>
    </source>
</evidence>
<dbReference type="InterPro" id="IPR020846">
    <property type="entry name" value="MFS_dom"/>
</dbReference>
<keyword evidence="3 5" id="KW-1133">Transmembrane helix</keyword>
<evidence type="ECO:0000313" key="7">
    <source>
        <dbReference type="EMBL" id="ALI36057.1"/>
    </source>
</evidence>
<dbReference type="Pfam" id="PF07690">
    <property type="entry name" value="MFS_1"/>
    <property type="match status" value="1"/>
</dbReference>
<dbReference type="RefSeq" id="WP_196818398.1">
    <property type="nucleotide sequence ID" value="NZ_CP012850.1"/>
</dbReference>
<evidence type="ECO:0000256" key="1">
    <source>
        <dbReference type="ARBA" id="ARBA00004141"/>
    </source>
</evidence>
<feature type="transmembrane region" description="Helical" evidence="5">
    <location>
        <begin position="104"/>
        <end position="124"/>
    </location>
</feature>
<dbReference type="Gene3D" id="1.20.1720.10">
    <property type="entry name" value="Multidrug resistance protein D"/>
    <property type="match status" value="1"/>
</dbReference>
<feature type="transmembrane region" description="Helical" evidence="5">
    <location>
        <begin position="344"/>
        <end position="362"/>
    </location>
</feature>
<dbReference type="InterPro" id="IPR036259">
    <property type="entry name" value="MFS_trans_sf"/>
</dbReference>
<dbReference type="Proteomes" id="UP000058925">
    <property type="component" value="Chromosome"/>
</dbReference>
<feature type="transmembrane region" description="Helical" evidence="5">
    <location>
        <begin position="319"/>
        <end position="337"/>
    </location>
</feature>
<feature type="transmembrane region" description="Helical" evidence="5">
    <location>
        <begin position="207"/>
        <end position="227"/>
    </location>
</feature>
<dbReference type="InterPro" id="IPR011701">
    <property type="entry name" value="MFS"/>
</dbReference>
<keyword evidence="2 5" id="KW-0812">Transmembrane</keyword>
<organism evidence="7 8">
    <name type="scientific">Candidatus Nitrosocosmicus oleophilus</name>
    <dbReference type="NCBI Taxonomy" id="1353260"/>
    <lineage>
        <taxon>Archaea</taxon>
        <taxon>Nitrososphaerota</taxon>
        <taxon>Nitrososphaeria</taxon>
        <taxon>Nitrososphaerales</taxon>
        <taxon>Nitrososphaeraceae</taxon>
        <taxon>Candidatus Nitrosocosmicus</taxon>
    </lineage>
</organism>
<evidence type="ECO:0000256" key="4">
    <source>
        <dbReference type="ARBA" id="ARBA00023136"/>
    </source>
</evidence>
<feature type="transmembrane region" description="Helical" evidence="5">
    <location>
        <begin position="79"/>
        <end position="98"/>
    </location>
</feature>
<dbReference type="PROSITE" id="PS51257">
    <property type="entry name" value="PROKAR_LIPOPROTEIN"/>
    <property type="match status" value="1"/>
</dbReference>
<feature type="transmembrane region" description="Helical" evidence="5">
    <location>
        <begin position="233"/>
        <end position="254"/>
    </location>
</feature>
<feature type="domain" description="Major facilitator superfamily (MFS) profile" evidence="6">
    <location>
        <begin position="13"/>
        <end position="472"/>
    </location>
</feature>
<evidence type="ECO:0000259" key="6">
    <source>
        <dbReference type="PROSITE" id="PS50850"/>
    </source>
</evidence>
<feature type="transmembrane region" description="Helical" evidence="5">
    <location>
        <begin position="368"/>
        <end position="392"/>
    </location>
</feature>
<name>A0A654LYJ2_9ARCH</name>
<dbReference type="SUPFAM" id="SSF103473">
    <property type="entry name" value="MFS general substrate transporter"/>
    <property type="match status" value="1"/>
</dbReference>
<dbReference type="PROSITE" id="PS50850">
    <property type="entry name" value="MFS"/>
    <property type="match status" value="1"/>
</dbReference>
<feature type="transmembrane region" description="Helical" evidence="5">
    <location>
        <begin position="445"/>
        <end position="467"/>
    </location>
</feature>
<feature type="transmembrane region" description="Helical" evidence="5">
    <location>
        <begin position="162"/>
        <end position="186"/>
    </location>
</feature>
<dbReference type="PANTHER" id="PTHR23501:SF192">
    <property type="entry name" value="TRANSPORTER"/>
    <property type="match status" value="1"/>
</dbReference>
<gene>
    <name evidence="7" type="primary">bmr3_4</name>
    <name evidence="7" type="ORF">NMY3_01854</name>
</gene>
<sequence>MNEKNTQKAAWIALAILSCLALIAMYGETMLIPAIPYLINDFEISYNTSSWILTAYLVAGAVMTPIIGKLSDIYGKKKILLTLIVIYSVGSLLGGLSSDIFMMIISRIIQGTGLAMFPVAFAIIREKFSNANLAIGQGIFTAVFSAGAVIGLGLGATIVEHFSWHMTFLSIVPLMVILLVVVLRWVRIDSEKFLSKIRGSIDISGTLALISIVSTFLVGLTLLPNSISDPNNNYLFLTLSLLMISVALLPIFFFTQRRAQYPIMDLNLMKDSVLLPVNILIMTIGIAFFIIYQTLPILIQSPIPVGFGGGPVATAGVQLPFMILSFLISVLSGLLISRIGNIKPTLIGSILSTLGFFLLYIYHPTELMISLELCIIAIGLAFAEIGAFNISLVSAPVSKSGSALGITMLLFLIGMSLGPAISGIYLESFRSTIDDTNESFPAEVAYDLIFLTALLISILSVILTLFITKKLVSKAT</sequence>
<reference evidence="8" key="1">
    <citation type="submission" date="2015-10" db="EMBL/GenBank/DDBJ databases">
        <title>Niche specialization of a soil ammonia-oxidizing archaeon, Candidatus Nitrosocosmicus oleophilus.</title>
        <authorList>
            <person name="Jung M.-Y."/>
            <person name="Rhee S.-K."/>
        </authorList>
    </citation>
    <scope>NUCLEOTIDE SEQUENCE [LARGE SCALE GENOMIC DNA]</scope>
    <source>
        <strain evidence="8">MY3</strain>
    </source>
</reference>
<feature type="transmembrane region" description="Helical" evidence="5">
    <location>
        <begin position="131"/>
        <end position="156"/>
    </location>
</feature>
<feature type="transmembrane region" description="Helical" evidence="5">
    <location>
        <begin position="51"/>
        <end position="67"/>
    </location>
</feature>
<accession>A0A654LYJ2</accession>
<dbReference type="CDD" id="cd17504">
    <property type="entry name" value="MFS_MMR_MDR_like"/>
    <property type="match status" value="1"/>
</dbReference>
<keyword evidence="8" id="KW-1185">Reference proteome</keyword>
<feature type="transmembrane region" description="Helical" evidence="5">
    <location>
        <begin position="404"/>
        <end position="425"/>
    </location>
</feature>
<dbReference type="KEGG" id="taa:NMY3_01854"/>
<feature type="transmembrane region" description="Helical" evidence="5">
    <location>
        <begin position="275"/>
        <end position="299"/>
    </location>
</feature>
<feature type="transmembrane region" description="Helical" evidence="5">
    <location>
        <begin position="12"/>
        <end position="39"/>
    </location>
</feature>